<gene>
    <name evidence="2" type="ORF">METZ01_LOCUS2196</name>
</gene>
<protein>
    <recommendedName>
        <fullName evidence="1">SnoaL-like domain-containing protein</fullName>
    </recommendedName>
</protein>
<name>A0A381N414_9ZZZZ</name>
<evidence type="ECO:0000313" key="2">
    <source>
        <dbReference type="EMBL" id="SUZ49342.1"/>
    </source>
</evidence>
<feature type="domain" description="SnoaL-like" evidence="1">
    <location>
        <begin position="7"/>
        <end position="132"/>
    </location>
</feature>
<dbReference type="SUPFAM" id="SSF54427">
    <property type="entry name" value="NTF2-like"/>
    <property type="match status" value="1"/>
</dbReference>
<dbReference type="InterPro" id="IPR037401">
    <property type="entry name" value="SnoaL-like"/>
</dbReference>
<dbReference type="InterPro" id="IPR032710">
    <property type="entry name" value="NTF2-like_dom_sf"/>
</dbReference>
<dbReference type="AlphaFoldDB" id="A0A381N414"/>
<sequence length="155" mass="17999">MTYSLSELSDRQEIVDLLSAYCRAIDDNRPEDVVSLFTKDCYLDYGGALPIIEGHTAATKFFSIGTDRLYARSAHFVSNIEVSFPGEDEALATSYVNAWHEFRDHQPDAWIFGRYSDQFLRSDDRWLINKRTFRSMGDHNWVGEMSYIERMGPHR</sequence>
<organism evidence="2">
    <name type="scientific">marine metagenome</name>
    <dbReference type="NCBI Taxonomy" id="408172"/>
    <lineage>
        <taxon>unclassified sequences</taxon>
        <taxon>metagenomes</taxon>
        <taxon>ecological metagenomes</taxon>
    </lineage>
</organism>
<proteinExistence type="predicted"/>
<accession>A0A381N414</accession>
<evidence type="ECO:0000259" key="1">
    <source>
        <dbReference type="Pfam" id="PF13577"/>
    </source>
</evidence>
<dbReference type="Gene3D" id="3.10.450.50">
    <property type="match status" value="1"/>
</dbReference>
<dbReference type="EMBL" id="UINC01000111">
    <property type="protein sequence ID" value="SUZ49342.1"/>
    <property type="molecule type" value="Genomic_DNA"/>
</dbReference>
<reference evidence="2" key="1">
    <citation type="submission" date="2018-05" db="EMBL/GenBank/DDBJ databases">
        <authorList>
            <person name="Lanie J.A."/>
            <person name="Ng W.-L."/>
            <person name="Kazmierczak K.M."/>
            <person name="Andrzejewski T.M."/>
            <person name="Davidsen T.M."/>
            <person name="Wayne K.J."/>
            <person name="Tettelin H."/>
            <person name="Glass J.I."/>
            <person name="Rusch D."/>
            <person name="Podicherti R."/>
            <person name="Tsui H.-C.T."/>
            <person name="Winkler M.E."/>
        </authorList>
    </citation>
    <scope>NUCLEOTIDE SEQUENCE</scope>
</reference>
<dbReference type="CDD" id="cd00531">
    <property type="entry name" value="NTF2_like"/>
    <property type="match status" value="1"/>
</dbReference>
<dbReference type="Pfam" id="PF13577">
    <property type="entry name" value="SnoaL_4"/>
    <property type="match status" value="1"/>
</dbReference>